<protein>
    <submittedName>
        <fullName evidence="3">Membrane protein</fullName>
    </submittedName>
</protein>
<evidence type="ECO:0000256" key="1">
    <source>
        <dbReference type="SAM" id="MobiDB-lite"/>
    </source>
</evidence>
<organism evidence="3 4">
    <name type="scientific">Agathobacter rectalis</name>
    <dbReference type="NCBI Taxonomy" id="39491"/>
    <lineage>
        <taxon>Bacteria</taxon>
        <taxon>Bacillati</taxon>
        <taxon>Bacillota</taxon>
        <taxon>Clostridia</taxon>
        <taxon>Lachnospirales</taxon>
        <taxon>Lachnospiraceae</taxon>
        <taxon>Agathobacter</taxon>
    </lineage>
</organism>
<dbReference type="NCBIfam" id="NF046089">
    <property type="entry name" value="CD3337_EF1877"/>
    <property type="match status" value="1"/>
</dbReference>
<accession>A0A2U2EFQ7</accession>
<dbReference type="Proteomes" id="UP000245905">
    <property type="component" value="Unassembled WGS sequence"/>
</dbReference>
<feature type="compositionally biased region" description="Basic and acidic residues" evidence="1">
    <location>
        <begin position="596"/>
        <end position="610"/>
    </location>
</feature>
<feature type="compositionally biased region" description="Basic and acidic residues" evidence="1">
    <location>
        <begin position="699"/>
        <end position="711"/>
    </location>
</feature>
<keyword evidence="2" id="KW-0812">Transmembrane</keyword>
<feature type="region of interest" description="Disordered" evidence="1">
    <location>
        <begin position="494"/>
        <end position="543"/>
    </location>
</feature>
<feature type="region of interest" description="Disordered" evidence="1">
    <location>
        <begin position="698"/>
        <end position="751"/>
    </location>
</feature>
<feature type="region of interest" description="Disordered" evidence="1">
    <location>
        <begin position="617"/>
        <end position="643"/>
    </location>
</feature>
<keyword evidence="2" id="KW-1133">Transmembrane helix</keyword>
<reference evidence="3 4" key="1">
    <citation type="submission" date="2014-09" db="EMBL/GenBank/DDBJ databases">
        <title>Butyrate-producing bacteria isolated from human gut.</title>
        <authorList>
            <person name="Zhang Q."/>
            <person name="Zhao L."/>
        </authorList>
    </citation>
    <scope>NUCLEOTIDE SEQUENCE [LARGE SCALE GENOMIC DNA]</scope>
    <source>
        <strain evidence="3 4">R22</strain>
    </source>
</reference>
<name>A0A2U2EFQ7_9FIRM</name>
<feature type="transmembrane region" description="Helical" evidence="2">
    <location>
        <begin position="329"/>
        <end position="351"/>
    </location>
</feature>
<dbReference type="InterPro" id="IPR058112">
    <property type="entry name" value="CD3337_EF1877-like"/>
</dbReference>
<dbReference type="EMBL" id="JRFS01000020">
    <property type="protein sequence ID" value="PWE83345.1"/>
    <property type="molecule type" value="Genomic_DNA"/>
</dbReference>
<feature type="transmembrane region" description="Helical" evidence="2">
    <location>
        <begin position="357"/>
        <end position="379"/>
    </location>
</feature>
<comment type="caution">
    <text evidence="3">The sequence shown here is derived from an EMBL/GenBank/DDBJ whole genome shotgun (WGS) entry which is preliminary data.</text>
</comment>
<evidence type="ECO:0000313" key="4">
    <source>
        <dbReference type="Proteomes" id="UP000245905"/>
    </source>
</evidence>
<evidence type="ECO:0000313" key="3">
    <source>
        <dbReference type="EMBL" id="PWE83345.1"/>
    </source>
</evidence>
<feature type="region of interest" description="Disordered" evidence="1">
    <location>
        <begin position="591"/>
        <end position="610"/>
    </location>
</feature>
<dbReference type="Pfam" id="PF19590">
    <property type="entry name" value="TrbL_3"/>
    <property type="match status" value="1"/>
</dbReference>
<proteinExistence type="predicted"/>
<feature type="compositionally biased region" description="Basic and acidic residues" evidence="1">
    <location>
        <begin position="514"/>
        <end position="533"/>
    </location>
</feature>
<dbReference type="AlphaFoldDB" id="A0A2U2EFQ7"/>
<feature type="transmembrane region" description="Helical" evidence="2">
    <location>
        <begin position="391"/>
        <end position="412"/>
    </location>
</feature>
<dbReference type="InterPro" id="IPR045782">
    <property type="entry name" value="TrbL_3"/>
</dbReference>
<keyword evidence="2" id="KW-0472">Membrane</keyword>
<feature type="transmembrane region" description="Helical" evidence="2">
    <location>
        <begin position="163"/>
        <end position="181"/>
    </location>
</feature>
<dbReference type="RefSeq" id="WP_109258196.1">
    <property type="nucleotide sequence ID" value="NZ_JRFS01000020.1"/>
</dbReference>
<feature type="transmembrane region" description="Helical" evidence="2">
    <location>
        <begin position="418"/>
        <end position="436"/>
    </location>
</feature>
<feature type="compositionally biased region" description="Polar residues" evidence="1">
    <location>
        <begin position="499"/>
        <end position="513"/>
    </location>
</feature>
<gene>
    <name evidence="3" type="ORF">LD38_10390</name>
</gene>
<feature type="transmembrane region" description="Helical" evidence="2">
    <location>
        <begin position="193"/>
        <end position="213"/>
    </location>
</feature>
<evidence type="ECO:0000256" key="2">
    <source>
        <dbReference type="SAM" id="Phobius"/>
    </source>
</evidence>
<sequence>MVIHRTSNGQQLPVPYSAKKGLSWKIAGKVIGRVLLALLLILLLLAVFGTAAHAAGLVDDTVDAANEYSKYPLDNYQLDFYVDSGWDWLPWNWLDGIGKQVMYGLYAITNFIWTISLYLSNATGYLIQEAYSLDFISSTADSIGKNMQTLAGVTTGGLSSEGFYIGFLLILILVVGLYVAYTGLIKRETTKAIHAVVNFVVVFVLSAAFIAYAPDYIGKINEFSADISNASLTLGTKIVLPNSESQGKDSVDLIRDSLFSIQVKQPWLLLQYGNSDMESIGADRVERLLSTSPNENNGQDREEIVVVEIEDRENTNLTITKTINRLGTVFFLFMFNIGISVFVFLLTGIMIFSQVLFIIYAMFLPVSFLLSMVPSFEGMSKRAITKLFNTILTRAGITLIITVAFSISTMLYNLSGEYPFFLTAFLQIVTFAGIYFKLGDLMGMFSLQSGDSQSMGSRIMRRPRMLMYAHMHRLQHKLGRSVAALGARTAAYHAGKQAGSDQRNASHSGSSKRTQTDHSRPDGQAALEKESVWKRAGSAVGAAADTKDKIADTAGQLREQAKDLPVNAKYALYHGKTQVSEGVRDFTSNVTQTRTARAEQRNAQAESRRQTIAERRAELEQAKQPQQRASEAPKGAAPVHERPVTAKQPEDFRHHADTTHAGKPAIQPASPSIRERGQVSYGGTVAERASVPVVKAASIHHEQTPPVRTERQILPPISPDKPEERQKTTPTITLAAPRPARPVQNDTAPVIPEVKRAAPVVKESNFTIRRTTARKEWTKTVKTAAKQKKGEKP</sequence>
<feature type="region of interest" description="Disordered" evidence="1">
    <location>
        <begin position="659"/>
        <end position="678"/>
    </location>
</feature>